<proteinExistence type="predicted"/>
<dbReference type="Proteomes" id="UP000029448">
    <property type="component" value="Unassembled WGS sequence"/>
</dbReference>
<sequence length="96" mass="10295">MFKKNIPVALALASLFCAPVPNAMADQPTTEAPKVPTKNEPVSTPMSDLLKDGHVEAAMMDASGGFYIIETPQGRYRCEVENMSGKPATSQCYSIS</sequence>
<evidence type="ECO:0000313" key="3">
    <source>
        <dbReference type="EMBL" id="KGB22045.1"/>
    </source>
</evidence>
<name>A0A094YJ16_9PROT</name>
<reference evidence="3 4" key="1">
    <citation type="submission" date="2014-06" db="EMBL/GenBank/DDBJ databases">
        <title>Functional and comparative genomic analyses of the Drosophila gut microbiota identify candidate symbiosis factors.</title>
        <authorList>
            <person name="Newell P.D."/>
            <person name="Chaston J.M."/>
            <person name="Douglas A.E."/>
        </authorList>
    </citation>
    <scope>NUCLEOTIDE SEQUENCE [LARGE SCALE GENOMIC DNA]</scope>
    <source>
        <strain evidence="3 4">DmCS_006</strain>
    </source>
</reference>
<comment type="caution">
    <text evidence="3">The sequence shown here is derived from an EMBL/GenBank/DDBJ whole genome shotgun (WGS) entry which is preliminary data.</text>
</comment>
<dbReference type="EMBL" id="JOKM01000089">
    <property type="protein sequence ID" value="KGB22045.1"/>
    <property type="molecule type" value="Genomic_DNA"/>
</dbReference>
<feature type="region of interest" description="Disordered" evidence="1">
    <location>
        <begin position="26"/>
        <end position="45"/>
    </location>
</feature>
<accession>A0A094YJ16</accession>
<evidence type="ECO:0000256" key="2">
    <source>
        <dbReference type="SAM" id="SignalP"/>
    </source>
</evidence>
<organism evidence="3 4">
    <name type="scientific">Acetobacter tropicalis</name>
    <dbReference type="NCBI Taxonomy" id="104102"/>
    <lineage>
        <taxon>Bacteria</taxon>
        <taxon>Pseudomonadati</taxon>
        <taxon>Pseudomonadota</taxon>
        <taxon>Alphaproteobacteria</taxon>
        <taxon>Acetobacterales</taxon>
        <taxon>Acetobacteraceae</taxon>
        <taxon>Acetobacter</taxon>
    </lineage>
</organism>
<feature type="chain" id="PRO_5001905789" evidence="2">
    <location>
        <begin position="26"/>
        <end position="96"/>
    </location>
</feature>
<feature type="signal peptide" evidence="2">
    <location>
        <begin position="1"/>
        <end position="25"/>
    </location>
</feature>
<gene>
    <name evidence="3" type="ORF">AtDm6_2644</name>
</gene>
<keyword evidence="4" id="KW-1185">Reference proteome</keyword>
<evidence type="ECO:0000313" key="4">
    <source>
        <dbReference type="Proteomes" id="UP000029448"/>
    </source>
</evidence>
<evidence type="ECO:0000256" key="1">
    <source>
        <dbReference type="SAM" id="MobiDB-lite"/>
    </source>
</evidence>
<protein>
    <submittedName>
        <fullName evidence="3">Uncharacterized protein</fullName>
    </submittedName>
</protein>
<keyword evidence="2" id="KW-0732">Signal</keyword>
<dbReference type="AlphaFoldDB" id="A0A094YJ16"/>